<dbReference type="AlphaFoldDB" id="A0A5N7AZP0"/>
<sequence>MFCSPRGHLWASATRRPISQLWVPSRLSPKIICLFSSQMPTTNLSAKKPGKLPRILGTNPPSTPRIAEIVMGVEDCGVIIERGKLRITSSKRSRRGHRTALVLSGASRSLTPYDFRRMLKSKDYSLKGLEEVLPIRNRQTLQRSDSWLLIFTSPAHAMAYQQRLIGLQEFSLKQVDMPAETPTDGRVKHSEHFNYAVGSPLRNVSVAAHLFPFNSTLLHSIGIHKGLHQSESSGNKLFPVKLQLDYLSFPSLDSHYIRKLLKLDGIMRGRRWALPETDDAVTQIEPTTVLGLSQINMGSLSQPPASASFIRMWRVNFLTSFEAARFARVWHQRPLPKLGIEGLHGPTPYVKVECIFP</sequence>
<protein>
    <submittedName>
        <fullName evidence="1">Uncharacterized protein</fullName>
    </submittedName>
</protein>
<proteinExistence type="predicted"/>
<dbReference type="Proteomes" id="UP000326198">
    <property type="component" value="Unassembled WGS sequence"/>
</dbReference>
<evidence type="ECO:0000313" key="2">
    <source>
        <dbReference type="Proteomes" id="UP000326198"/>
    </source>
</evidence>
<accession>A0A5N7AZP0</accession>
<name>A0A5N7AZP0_9EURO</name>
<reference evidence="1 2" key="1">
    <citation type="submission" date="2019-04" db="EMBL/GenBank/DDBJ databases">
        <title>Friends and foes A comparative genomics studyof 23 Aspergillus species from section Flavi.</title>
        <authorList>
            <consortium name="DOE Joint Genome Institute"/>
            <person name="Kjaerbolling I."/>
            <person name="Vesth T."/>
            <person name="Frisvad J.C."/>
            <person name="Nybo J.L."/>
            <person name="Theobald S."/>
            <person name="Kildgaard S."/>
            <person name="Isbrandt T."/>
            <person name="Kuo A."/>
            <person name="Sato A."/>
            <person name="Lyhne E.K."/>
            <person name="Kogle M.E."/>
            <person name="Wiebenga A."/>
            <person name="Kun R.S."/>
            <person name="Lubbers R.J."/>
            <person name="Makela M.R."/>
            <person name="Barry K."/>
            <person name="Chovatia M."/>
            <person name="Clum A."/>
            <person name="Daum C."/>
            <person name="Haridas S."/>
            <person name="He G."/>
            <person name="LaButti K."/>
            <person name="Lipzen A."/>
            <person name="Mondo S."/>
            <person name="Riley R."/>
            <person name="Salamov A."/>
            <person name="Simmons B.A."/>
            <person name="Magnuson J.K."/>
            <person name="Henrissat B."/>
            <person name="Mortensen U.H."/>
            <person name="Larsen T.O."/>
            <person name="Devries R.P."/>
            <person name="Grigoriev I.V."/>
            <person name="Machida M."/>
            <person name="Baker S.E."/>
            <person name="Andersen M.R."/>
        </authorList>
    </citation>
    <scope>NUCLEOTIDE SEQUENCE [LARGE SCALE GENOMIC DNA]</scope>
    <source>
        <strain evidence="1 2">IBT 29228</strain>
    </source>
</reference>
<organism evidence="1 2">
    <name type="scientific">Aspergillus bertholletiae</name>
    <dbReference type="NCBI Taxonomy" id="1226010"/>
    <lineage>
        <taxon>Eukaryota</taxon>
        <taxon>Fungi</taxon>
        <taxon>Dikarya</taxon>
        <taxon>Ascomycota</taxon>
        <taxon>Pezizomycotina</taxon>
        <taxon>Eurotiomycetes</taxon>
        <taxon>Eurotiomycetidae</taxon>
        <taxon>Eurotiales</taxon>
        <taxon>Aspergillaceae</taxon>
        <taxon>Aspergillus</taxon>
        <taxon>Aspergillus subgen. Circumdati</taxon>
    </lineage>
</organism>
<dbReference type="EMBL" id="ML736288">
    <property type="protein sequence ID" value="KAE8374330.1"/>
    <property type="molecule type" value="Genomic_DNA"/>
</dbReference>
<gene>
    <name evidence="1" type="ORF">BDV26DRAFT_46429</name>
</gene>
<evidence type="ECO:0000313" key="1">
    <source>
        <dbReference type="EMBL" id="KAE8374330.1"/>
    </source>
</evidence>
<dbReference type="OrthoDB" id="5332316at2759"/>
<keyword evidence="2" id="KW-1185">Reference proteome</keyword>